<keyword evidence="3" id="KW-1185">Reference proteome</keyword>
<dbReference type="Gene3D" id="3.40.1190.20">
    <property type="match status" value="1"/>
</dbReference>
<proteinExistence type="predicted"/>
<dbReference type="HOGENOM" id="CLU_1283644_0_0_1"/>
<dbReference type="VEuPathDB" id="FungiDB:PYU1_G004540"/>
<dbReference type="PANTHER" id="PTHR42774">
    <property type="entry name" value="PHOSPHOTRANSFERASE SYSTEM TRANSPORT PROTEIN"/>
    <property type="match status" value="1"/>
</dbReference>
<dbReference type="AlphaFoldDB" id="K3WHV9"/>
<reference evidence="3" key="1">
    <citation type="journal article" date="2010" name="Genome Biol.">
        <title>Genome sequence of the necrotrophic plant pathogen Pythium ultimum reveals original pathogenicity mechanisms and effector repertoire.</title>
        <authorList>
            <person name="Levesque C.A."/>
            <person name="Brouwer H."/>
            <person name="Cano L."/>
            <person name="Hamilton J.P."/>
            <person name="Holt C."/>
            <person name="Huitema E."/>
            <person name="Raffaele S."/>
            <person name="Robideau G.P."/>
            <person name="Thines M."/>
            <person name="Win J."/>
            <person name="Zerillo M.M."/>
            <person name="Beakes G.W."/>
            <person name="Boore J.L."/>
            <person name="Busam D."/>
            <person name="Dumas B."/>
            <person name="Ferriera S."/>
            <person name="Fuerstenberg S.I."/>
            <person name="Gachon C.M."/>
            <person name="Gaulin E."/>
            <person name="Govers F."/>
            <person name="Grenville-Briggs L."/>
            <person name="Horner N."/>
            <person name="Hostetler J."/>
            <person name="Jiang R.H."/>
            <person name="Johnson J."/>
            <person name="Krajaejun T."/>
            <person name="Lin H."/>
            <person name="Meijer H.J."/>
            <person name="Moore B."/>
            <person name="Morris P."/>
            <person name="Phuntmart V."/>
            <person name="Puiu D."/>
            <person name="Shetty J."/>
            <person name="Stajich J.E."/>
            <person name="Tripathy S."/>
            <person name="Wawra S."/>
            <person name="van West P."/>
            <person name="Whitty B.R."/>
            <person name="Coutinho P.M."/>
            <person name="Henrissat B."/>
            <person name="Martin F."/>
            <person name="Thomas P.D."/>
            <person name="Tyler B.M."/>
            <person name="De Vries R.P."/>
            <person name="Kamoun S."/>
            <person name="Yandell M."/>
            <person name="Tisserat N."/>
            <person name="Buell C.R."/>
        </authorList>
    </citation>
    <scope>NUCLEOTIDE SEQUENCE</scope>
    <source>
        <strain evidence="3">DAOM:BR144</strain>
    </source>
</reference>
<dbReference type="SUPFAM" id="SSF53613">
    <property type="entry name" value="Ribokinase-like"/>
    <property type="match status" value="1"/>
</dbReference>
<evidence type="ECO:0000313" key="3">
    <source>
        <dbReference type="Proteomes" id="UP000019132"/>
    </source>
</evidence>
<organism evidence="2 3">
    <name type="scientific">Globisporangium ultimum (strain ATCC 200006 / CBS 805.95 / DAOM BR144)</name>
    <name type="common">Pythium ultimum</name>
    <dbReference type="NCBI Taxonomy" id="431595"/>
    <lineage>
        <taxon>Eukaryota</taxon>
        <taxon>Sar</taxon>
        <taxon>Stramenopiles</taxon>
        <taxon>Oomycota</taxon>
        <taxon>Peronosporomycetes</taxon>
        <taxon>Pythiales</taxon>
        <taxon>Pythiaceae</taxon>
        <taxon>Globisporangium</taxon>
    </lineage>
</organism>
<evidence type="ECO:0000313" key="2">
    <source>
        <dbReference type="EnsemblProtists" id="PYU1_T004551"/>
    </source>
</evidence>
<dbReference type="InterPro" id="IPR029056">
    <property type="entry name" value="Ribokinase-like"/>
</dbReference>
<dbReference type="InterPro" id="IPR011611">
    <property type="entry name" value="PfkB_dom"/>
</dbReference>
<dbReference type="EnsemblProtists" id="PYU1_T004551">
    <property type="protein sequence ID" value="PYU1_T004551"/>
    <property type="gene ID" value="PYU1_G004540"/>
</dbReference>
<sequence length="257" mass="28306">MMPAECGVVDGAICFKYIMSSRATGSRTIVHSRDLEELSVADFQRAFDRFVVVQSSLMSCTSTSVTSPMWFHFEGRNMEPVLQMMQYVRANAPPKSVVSVEIEALRYDWALARKLVASANFAFVSKDYIRDKLGYGSAACFLEAEFKKLQTEATGSLKALISPWGADGVYYLDEESGDQGKMVRRIPTKRLDQVVESIGAGDSFIGASIAALSRGLPLDVALRMACEVATSKCLQVGLNLPHEACQQWIQAIRTYTA</sequence>
<dbReference type="OMA" id="CDYVVFS"/>
<dbReference type="Proteomes" id="UP000019132">
    <property type="component" value="Unassembled WGS sequence"/>
</dbReference>
<reference evidence="2" key="3">
    <citation type="submission" date="2015-02" db="UniProtKB">
        <authorList>
            <consortium name="EnsemblProtists"/>
        </authorList>
    </citation>
    <scope>IDENTIFICATION</scope>
    <source>
        <strain evidence="2">DAOM BR144</strain>
    </source>
</reference>
<protein>
    <recommendedName>
        <fullName evidence="1">Carbohydrate kinase PfkB domain-containing protein</fullName>
    </recommendedName>
</protein>
<dbReference type="STRING" id="431595.K3WHV9"/>
<evidence type="ECO:0000259" key="1">
    <source>
        <dbReference type="Pfam" id="PF00294"/>
    </source>
</evidence>
<dbReference type="PANTHER" id="PTHR42774:SF3">
    <property type="entry name" value="KETOHEXOKINASE"/>
    <property type="match status" value="1"/>
</dbReference>
<dbReference type="InParanoid" id="K3WHV9"/>
<feature type="domain" description="Carbohydrate kinase PfkB" evidence="1">
    <location>
        <begin position="152"/>
        <end position="241"/>
    </location>
</feature>
<dbReference type="EMBL" id="GL376631">
    <property type="status" value="NOT_ANNOTATED_CDS"/>
    <property type="molecule type" value="Genomic_DNA"/>
</dbReference>
<dbReference type="eggNOG" id="KOG2947">
    <property type="taxonomic scope" value="Eukaryota"/>
</dbReference>
<dbReference type="InterPro" id="IPR052562">
    <property type="entry name" value="Ketohexokinase-related"/>
</dbReference>
<name>K3WHV9_GLOUD</name>
<reference evidence="3" key="2">
    <citation type="submission" date="2010-04" db="EMBL/GenBank/DDBJ databases">
        <authorList>
            <person name="Buell R."/>
            <person name="Hamilton J."/>
            <person name="Hostetler J."/>
        </authorList>
    </citation>
    <scope>NUCLEOTIDE SEQUENCE [LARGE SCALE GENOMIC DNA]</scope>
    <source>
        <strain evidence="3">DAOM:BR144</strain>
    </source>
</reference>
<dbReference type="Pfam" id="PF00294">
    <property type="entry name" value="PfkB"/>
    <property type="match status" value="1"/>
</dbReference>
<accession>K3WHV9</accession>